<evidence type="ECO:0000256" key="3">
    <source>
        <dbReference type="ARBA" id="ARBA00006434"/>
    </source>
</evidence>
<dbReference type="Gene3D" id="1.20.1730.10">
    <property type="entry name" value="Sodium/glucose cotransporter"/>
    <property type="match status" value="1"/>
</dbReference>
<dbReference type="Gene3D" id="3.30.565.10">
    <property type="entry name" value="Histidine kinase-like ATPase, C-terminal domain"/>
    <property type="match status" value="1"/>
</dbReference>
<evidence type="ECO:0000256" key="8">
    <source>
        <dbReference type="ARBA" id="ARBA00022777"/>
    </source>
</evidence>
<feature type="transmembrane region" description="Helical" evidence="13">
    <location>
        <begin position="42"/>
        <end position="58"/>
    </location>
</feature>
<evidence type="ECO:0000256" key="2">
    <source>
        <dbReference type="ARBA" id="ARBA00004141"/>
    </source>
</evidence>
<proteinExistence type="inferred from homology"/>
<comment type="catalytic activity">
    <reaction evidence="1">
        <text>ATP + protein L-histidine = ADP + protein N-phospho-L-histidine.</text>
        <dbReference type="EC" id="2.7.13.3"/>
    </reaction>
</comment>
<keyword evidence="10 13" id="KW-0472">Membrane</keyword>
<evidence type="ECO:0000313" key="17">
    <source>
        <dbReference type="Proteomes" id="UP000682739"/>
    </source>
</evidence>
<dbReference type="InterPro" id="IPR036890">
    <property type="entry name" value="HATPase_C_sf"/>
</dbReference>
<dbReference type="InterPro" id="IPR035965">
    <property type="entry name" value="PAS-like_dom_sf"/>
</dbReference>
<dbReference type="InterPro" id="IPR003661">
    <property type="entry name" value="HisK_dim/P_dom"/>
</dbReference>
<dbReference type="CDD" id="cd00075">
    <property type="entry name" value="HATPase"/>
    <property type="match status" value="1"/>
</dbReference>
<dbReference type="PROSITE" id="PS50283">
    <property type="entry name" value="NA_SOLUT_SYMP_3"/>
    <property type="match status" value="1"/>
</dbReference>
<dbReference type="Gene3D" id="3.40.50.2300">
    <property type="match status" value="1"/>
</dbReference>
<dbReference type="GO" id="GO:0009927">
    <property type="term" value="F:histidine phosphotransfer kinase activity"/>
    <property type="evidence" value="ECO:0007669"/>
    <property type="project" value="TreeGrafter"/>
</dbReference>
<gene>
    <name evidence="16" type="ORF">J1N51_03075</name>
</gene>
<evidence type="ECO:0000256" key="13">
    <source>
        <dbReference type="SAM" id="Phobius"/>
    </source>
</evidence>
<name>A0A975DCA6_9GAMM</name>
<dbReference type="InterPro" id="IPR003594">
    <property type="entry name" value="HATPase_dom"/>
</dbReference>
<keyword evidence="5 11" id="KW-0597">Phosphoprotein</keyword>
<dbReference type="Pfam" id="PF02518">
    <property type="entry name" value="HATPase_c"/>
    <property type="match status" value="1"/>
</dbReference>
<dbReference type="Pfam" id="PF12860">
    <property type="entry name" value="PAS_7"/>
    <property type="match status" value="1"/>
</dbReference>
<dbReference type="PANTHER" id="PTHR43047">
    <property type="entry name" value="TWO-COMPONENT HISTIDINE PROTEIN KINASE"/>
    <property type="match status" value="1"/>
</dbReference>
<dbReference type="InterPro" id="IPR011006">
    <property type="entry name" value="CheY-like_superfamily"/>
</dbReference>
<feature type="transmembrane region" description="Helical" evidence="13">
    <location>
        <begin position="281"/>
        <end position="306"/>
    </location>
</feature>
<dbReference type="CDD" id="cd00156">
    <property type="entry name" value="REC"/>
    <property type="match status" value="1"/>
</dbReference>
<dbReference type="PRINTS" id="PR00344">
    <property type="entry name" value="BCTRLSENSOR"/>
</dbReference>
<evidence type="ECO:0000256" key="6">
    <source>
        <dbReference type="ARBA" id="ARBA00022679"/>
    </source>
</evidence>
<dbReference type="EMBL" id="CP072110">
    <property type="protein sequence ID" value="QTH64476.1"/>
    <property type="molecule type" value="Genomic_DNA"/>
</dbReference>
<keyword evidence="7 13" id="KW-0812">Transmembrane</keyword>
<evidence type="ECO:0000313" key="16">
    <source>
        <dbReference type="EMBL" id="QTH64476.1"/>
    </source>
</evidence>
<feature type="transmembrane region" description="Helical" evidence="13">
    <location>
        <begin position="440"/>
        <end position="461"/>
    </location>
</feature>
<dbReference type="SUPFAM" id="SSF55874">
    <property type="entry name" value="ATPase domain of HSP90 chaperone/DNA topoisomerase II/histidine kinase"/>
    <property type="match status" value="1"/>
</dbReference>
<keyword evidence="12" id="KW-0175">Coiled coil</keyword>
<dbReference type="InterPro" id="IPR001734">
    <property type="entry name" value="Na/solute_symporter"/>
</dbReference>
<dbReference type="Proteomes" id="UP000682739">
    <property type="component" value="Chromosome"/>
</dbReference>
<feature type="transmembrane region" description="Helical" evidence="13">
    <location>
        <begin position="118"/>
        <end position="136"/>
    </location>
</feature>
<dbReference type="CDD" id="cd00082">
    <property type="entry name" value="HisKA"/>
    <property type="match status" value="1"/>
</dbReference>
<evidence type="ECO:0000256" key="12">
    <source>
        <dbReference type="SAM" id="Coils"/>
    </source>
</evidence>
<feature type="transmembrane region" description="Helical" evidence="13">
    <location>
        <begin position="187"/>
        <end position="214"/>
    </location>
</feature>
<feature type="transmembrane region" description="Helical" evidence="13">
    <location>
        <begin position="326"/>
        <end position="359"/>
    </location>
</feature>
<feature type="transmembrane region" description="Helical" evidence="13">
    <location>
        <begin position="380"/>
        <end position="399"/>
    </location>
</feature>
<sequence length="1168" mass="129481">MLVWLSIDTWLVSLLALGFLGLLFFVAYFGQKHLSHWAAKPSLYTLAIAVSCSSWAFYGTVSQAAHTGYWLAPIYIGTIACFVLAWPMLLKLVRVSKQQNLTSVADFIACRYDKAPSIAAVISIIAVVGTLPYIALQLRAVSQSFDLVTGSYQSGFATTTIVTIVLIGFSVLFGVRHAEVNRQNPGLLIAIAFSSLFKLFVILAVGVFAVFYVFDGWESLHQQYQALPSPVDQPMDMYSILAQIILGFATIFITPQLFHMIAIENDNEHQLKQARWMYPGYLLLINLFILPIAMAGLVTFPGGAISPDTFMLTIPLYYDQSVLSLLVFLGGLAAASSMVIIASIVLSTLITTEIANPIILKTWRKTKQTGTDQPKTMGRLLLFIRRLVIAGILLLSLAFDQLITQQSELASLGLLSFVLLSQCAPAVVGALYWRNSRSDGALWGLIGGSVTWFYCLLIPNLWPESSIVTNGLFGIDFLIPTAMFGLDSLDPITHGLLMSLTINLMLFVAISNWKQPSLGESLLAKNFTAASSHLNSSSGIEHTLTYGDLLDLLHRFIDESAKNNFAKSLPTALPLSQLAKKQDIQFVQKSLSAILGTASTRLVLQAASQHRSGDIHTLDNVAEIVDEASRLYEFNRELLQAGVENIAQGISVIDADMKLVAWNQRYVELLEFPAGMLKAGMPIEDIIRYNAERDLLSGDDIQGMIDKRLAHMRQGHQHHTQRTLPSGVVIEIRGQAMPGGGFVSTFTDISRHIEAEKQLQQANELLEQRVAERTSELTEAKAEAENANRSKTRFLAAASHDLMQPFNALSLFTAMLKQKAQNSEVEELANNIEDSLQVVEELLTDLVEISKLDSGVQKVDIQSFPVMELLRPLENEFSAMAKRLGIEFSCVHSALWIRSDKRLLRRVLQNFLSNAFHYAPLALAKDPKRKIKVVIGVRRHRQRLRLDVIDNGLGIPNTKLFRVFKEFERLQENKEKPGLGLGLAICDRIADLLNAPIFVRSVPDKGICFGIDVEREVQPPTLPSRAETNNAIAVTQSQQTIAIIDNEPLIVKALSQQLEHWGFKVISGHSRAELFEKLTQYKSTLDLIVADYHLDDGDTGIEVVNYLHDHPSLTKLLTSTTPVIICSADPSETLRQTCIDHKYSFIRKPVKAPALKRKLKNILNPTAI</sequence>
<evidence type="ECO:0000256" key="11">
    <source>
        <dbReference type="PROSITE-ProRule" id="PRU00169"/>
    </source>
</evidence>
<evidence type="ECO:0000256" key="5">
    <source>
        <dbReference type="ARBA" id="ARBA00022553"/>
    </source>
</evidence>
<dbReference type="InterPro" id="IPR038377">
    <property type="entry name" value="Na/Glc_symporter_sf"/>
</dbReference>
<dbReference type="PANTHER" id="PTHR43047:SF9">
    <property type="entry name" value="HISTIDINE KINASE"/>
    <property type="match status" value="1"/>
</dbReference>
<feature type="transmembrane region" description="Helical" evidence="13">
    <location>
        <begin position="411"/>
        <end position="433"/>
    </location>
</feature>
<keyword evidence="9 13" id="KW-1133">Transmembrane helix</keyword>
<keyword evidence="17" id="KW-1185">Reference proteome</keyword>
<feature type="transmembrane region" description="Helical" evidence="13">
    <location>
        <begin position="70"/>
        <end position="90"/>
    </location>
</feature>
<dbReference type="SMART" id="SM00448">
    <property type="entry name" value="REC"/>
    <property type="match status" value="1"/>
</dbReference>
<dbReference type="GO" id="GO:0000155">
    <property type="term" value="F:phosphorelay sensor kinase activity"/>
    <property type="evidence" value="ECO:0007669"/>
    <property type="project" value="InterPro"/>
</dbReference>
<dbReference type="EC" id="2.7.13.3" evidence="4"/>
<comment type="similarity">
    <text evidence="3">Belongs to the sodium:solute symporter (SSF) (TC 2.A.21) family.</text>
</comment>
<evidence type="ECO:0000256" key="9">
    <source>
        <dbReference type="ARBA" id="ARBA00022989"/>
    </source>
</evidence>
<dbReference type="Pfam" id="PF00512">
    <property type="entry name" value="HisKA"/>
    <property type="match status" value="1"/>
</dbReference>
<protein>
    <recommendedName>
        <fullName evidence="4">histidine kinase</fullName>
        <ecNumber evidence="4">2.7.13.3</ecNumber>
    </recommendedName>
</protein>
<feature type="domain" description="Response regulatory" evidence="15">
    <location>
        <begin position="1040"/>
        <end position="1163"/>
    </location>
</feature>
<dbReference type="KEGG" id="psym:J1N51_03075"/>
<feature type="transmembrane region" description="Helical" evidence="13">
    <location>
        <begin position="237"/>
        <end position="261"/>
    </location>
</feature>
<feature type="transmembrane region" description="Helical" evidence="13">
    <location>
        <begin position="495"/>
        <end position="513"/>
    </location>
</feature>
<dbReference type="Gene3D" id="3.30.450.20">
    <property type="entry name" value="PAS domain"/>
    <property type="match status" value="1"/>
</dbReference>
<keyword evidence="8" id="KW-0418">Kinase</keyword>
<feature type="domain" description="Histidine kinase" evidence="14">
    <location>
        <begin position="797"/>
        <end position="1017"/>
    </location>
</feature>
<feature type="transmembrane region" description="Helical" evidence="13">
    <location>
        <begin position="156"/>
        <end position="175"/>
    </location>
</feature>
<evidence type="ECO:0000259" key="14">
    <source>
        <dbReference type="PROSITE" id="PS50109"/>
    </source>
</evidence>
<feature type="transmembrane region" description="Helical" evidence="13">
    <location>
        <begin position="467"/>
        <end position="486"/>
    </location>
</feature>
<feature type="transmembrane region" description="Helical" evidence="13">
    <location>
        <begin position="12"/>
        <end position="30"/>
    </location>
</feature>
<dbReference type="SUPFAM" id="SSF55785">
    <property type="entry name" value="PYP-like sensor domain (PAS domain)"/>
    <property type="match status" value="1"/>
</dbReference>
<accession>A0A975DCA6</accession>
<dbReference type="GO" id="GO:0005886">
    <property type="term" value="C:plasma membrane"/>
    <property type="evidence" value="ECO:0007669"/>
    <property type="project" value="TreeGrafter"/>
</dbReference>
<evidence type="ECO:0000259" key="15">
    <source>
        <dbReference type="PROSITE" id="PS50110"/>
    </source>
</evidence>
<dbReference type="SUPFAM" id="SSF52172">
    <property type="entry name" value="CheY-like"/>
    <property type="match status" value="1"/>
</dbReference>
<evidence type="ECO:0000256" key="7">
    <source>
        <dbReference type="ARBA" id="ARBA00022692"/>
    </source>
</evidence>
<dbReference type="InterPro" id="IPR001789">
    <property type="entry name" value="Sig_transdc_resp-reg_receiver"/>
</dbReference>
<dbReference type="Pfam" id="PF00072">
    <property type="entry name" value="Response_reg"/>
    <property type="match status" value="1"/>
</dbReference>
<dbReference type="SMART" id="SM00388">
    <property type="entry name" value="HisKA"/>
    <property type="match status" value="1"/>
</dbReference>
<dbReference type="CDD" id="cd10322">
    <property type="entry name" value="SLC5sbd"/>
    <property type="match status" value="1"/>
</dbReference>
<evidence type="ECO:0000256" key="1">
    <source>
        <dbReference type="ARBA" id="ARBA00000085"/>
    </source>
</evidence>
<dbReference type="FunFam" id="1.10.287.130:FF:000063">
    <property type="entry name" value="Hybrid sensor histidine kinase/response regulator"/>
    <property type="match status" value="1"/>
</dbReference>
<dbReference type="Gene3D" id="1.10.287.130">
    <property type="match status" value="1"/>
</dbReference>
<feature type="modified residue" description="4-aspartylphosphate" evidence="11">
    <location>
        <position position="1091"/>
    </location>
</feature>
<dbReference type="AlphaFoldDB" id="A0A975DCA6"/>
<evidence type="ECO:0000256" key="10">
    <source>
        <dbReference type="ARBA" id="ARBA00023136"/>
    </source>
</evidence>
<keyword evidence="6" id="KW-0808">Transferase</keyword>
<dbReference type="RefSeq" id="WP_208832530.1">
    <property type="nucleotide sequence ID" value="NZ_CP072110.1"/>
</dbReference>
<dbReference type="InterPro" id="IPR004358">
    <property type="entry name" value="Sig_transdc_His_kin-like_C"/>
</dbReference>
<dbReference type="InterPro" id="IPR036097">
    <property type="entry name" value="HisK_dim/P_sf"/>
</dbReference>
<dbReference type="SUPFAM" id="SSF47384">
    <property type="entry name" value="Homodimeric domain of signal transducing histidine kinase"/>
    <property type="match status" value="1"/>
</dbReference>
<dbReference type="GO" id="GO:0022857">
    <property type="term" value="F:transmembrane transporter activity"/>
    <property type="evidence" value="ECO:0007669"/>
    <property type="project" value="InterPro"/>
</dbReference>
<feature type="coiled-coil region" evidence="12">
    <location>
        <begin position="749"/>
        <end position="790"/>
    </location>
</feature>
<dbReference type="SMART" id="SM00387">
    <property type="entry name" value="HATPase_c"/>
    <property type="match status" value="1"/>
</dbReference>
<evidence type="ECO:0000256" key="4">
    <source>
        <dbReference type="ARBA" id="ARBA00012438"/>
    </source>
</evidence>
<comment type="subcellular location">
    <subcellularLocation>
        <location evidence="2">Membrane</location>
        <topology evidence="2">Multi-pass membrane protein</topology>
    </subcellularLocation>
</comment>
<organism evidence="16 17">
    <name type="scientific">Psychrosphaera ytuae</name>
    <dbReference type="NCBI Taxonomy" id="2820710"/>
    <lineage>
        <taxon>Bacteria</taxon>
        <taxon>Pseudomonadati</taxon>
        <taxon>Pseudomonadota</taxon>
        <taxon>Gammaproteobacteria</taxon>
        <taxon>Alteromonadales</taxon>
        <taxon>Pseudoalteromonadaceae</taxon>
        <taxon>Psychrosphaera</taxon>
    </lineage>
</organism>
<dbReference type="InterPro" id="IPR005467">
    <property type="entry name" value="His_kinase_dom"/>
</dbReference>
<reference evidence="16" key="1">
    <citation type="submission" date="2021-03" db="EMBL/GenBank/DDBJ databases">
        <title>Description of Psychrosphaera ytuae sp. nov. isolated from deep sea sediment of South China Sea.</title>
        <authorList>
            <person name="Zhang J."/>
            <person name="Xu X.-D."/>
        </authorList>
    </citation>
    <scope>NUCLEOTIDE SEQUENCE</scope>
    <source>
        <strain evidence="16">MTZ26</strain>
    </source>
</reference>
<dbReference type="PROSITE" id="PS50110">
    <property type="entry name" value="RESPONSE_REGULATORY"/>
    <property type="match status" value="1"/>
</dbReference>
<dbReference type="PROSITE" id="PS50109">
    <property type="entry name" value="HIS_KIN"/>
    <property type="match status" value="1"/>
</dbReference>